<dbReference type="EMBL" id="VLKZ01000002">
    <property type="protein sequence ID" value="TWI59082.1"/>
    <property type="molecule type" value="Genomic_DNA"/>
</dbReference>
<dbReference type="Gene3D" id="1.20.1080.10">
    <property type="entry name" value="Glycerol uptake facilitator protein"/>
    <property type="match status" value="1"/>
</dbReference>
<feature type="transmembrane region" description="Helical" evidence="6">
    <location>
        <begin position="27"/>
        <end position="49"/>
    </location>
</feature>
<evidence type="ECO:0000256" key="3">
    <source>
        <dbReference type="ARBA" id="ARBA00022989"/>
    </source>
</evidence>
<organism evidence="7 8">
    <name type="scientific">Halalkalibacter nanhaiisediminis</name>
    <dbReference type="NCBI Taxonomy" id="688079"/>
    <lineage>
        <taxon>Bacteria</taxon>
        <taxon>Bacillati</taxon>
        <taxon>Bacillota</taxon>
        <taxon>Bacilli</taxon>
        <taxon>Bacillales</taxon>
        <taxon>Bacillaceae</taxon>
        <taxon>Halalkalibacter</taxon>
    </lineage>
</organism>
<dbReference type="GO" id="GO:0005886">
    <property type="term" value="C:plasma membrane"/>
    <property type="evidence" value="ECO:0007669"/>
    <property type="project" value="TreeGrafter"/>
</dbReference>
<keyword evidence="3 6" id="KW-1133">Transmembrane helix</keyword>
<accession>A0A562QQQ1</accession>
<reference evidence="7 8" key="1">
    <citation type="journal article" date="2015" name="Stand. Genomic Sci.">
        <title>Genomic Encyclopedia of Bacterial and Archaeal Type Strains, Phase III: the genomes of soil and plant-associated and newly described type strains.</title>
        <authorList>
            <person name="Whitman W.B."/>
            <person name="Woyke T."/>
            <person name="Klenk H.P."/>
            <person name="Zhou Y."/>
            <person name="Lilburn T.G."/>
            <person name="Beck B.J."/>
            <person name="De Vos P."/>
            <person name="Vandamme P."/>
            <person name="Eisen J.A."/>
            <person name="Garrity G."/>
            <person name="Hugenholtz P."/>
            <person name="Kyrpides N.C."/>
        </authorList>
    </citation>
    <scope>NUCLEOTIDE SEQUENCE [LARGE SCALE GENOMIC DNA]</scope>
    <source>
        <strain evidence="7 8">CGMCC 1.10116</strain>
    </source>
</reference>
<comment type="caution">
    <text evidence="7">The sequence shown here is derived from an EMBL/GenBank/DDBJ whole genome shotgun (WGS) entry which is preliminary data.</text>
</comment>
<keyword evidence="8" id="KW-1185">Reference proteome</keyword>
<feature type="transmembrane region" description="Helical" evidence="6">
    <location>
        <begin position="116"/>
        <end position="135"/>
    </location>
</feature>
<evidence type="ECO:0000256" key="6">
    <source>
        <dbReference type="SAM" id="Phobius"/>
    </source>
</evidence>
<name>A0A562QQQ1_9BACI</name>
<dbReference type="Proteomes" id="UP000315711">
    <property type="component" value="Unassembled WGS sequence"/>
</dbReference>
<evidence type="ECO:0000313" key="8">
    <source>
        <dbReference type="Proteomes" id="UP000315711"/>
    </source>
</evidence>
<protein>
    <submittedName>
        <fullName evidence="7">Nitrite transporter NirC</fullName>
    </submittedName>
</protein>
<dbReference type="PANTHER" id="PTHR30520:SF8">
    <property type="entry name" value="NITRITE TRANSPORTER NIRC"/>
    <property type="match status" value="1"/>
</dbReference>
<dbReference type="InterPro" id="IPR000292">
    <property type="entry name" value="For/NO2_transpt"/>
</dbReference>
<dbReference type="PROSITE" id="PS01006">
    <property type="entry name" value="FORMATE_NITRITE_TP_2"/>
    <property type="match status" value="1"/>
</dbReference>
<dbReference type="PANTHER" id="PTHR30520">
    <property type="entry name" value="FORMATE TRANSPORTER-RELATED"/>
    <property type="match status" value="1"/>
</dbReference>
<dbReference type="InterPro" id="IPR024002">
    <property type="entry name" value="For/NO2_transpt_CS"/>
</dbReference>
<evidence type="ECO:0000256" key="2">
    <source>
        <dbReference type="ARBA" id="ARBA00022692"/>
    </source>
</evidence>
<dbReference type="GO" id="GO:0015499">
    <property type="term" value="F:formate transmembrane transporter activity"/>
    <property type="evidence" value="ECO:0007669"/>
    <property type="project" value="TreeGrafter"/>
</dbReference>
<keyword evidence="4 6" id="KW-0472">Membrane</keyword>
<comment type="similarity">
    <text evidence="5">Belongs to the FNT transporter (TC 1.A.16) family.</text>
</comment>
<dbReference type="Pfam" id="PF01226">
    <property type="entry name" value="Form_Nir_trans"/>
    <property type="match status" value="1"/>
</dbReference>
<feature type="transmembrane region" description="Helical" evidence="6">
    <location>
        <begin position="61"/>
        <end position="80"/>
    </location>
</feature>
<feature type="transmembrane region" description="Helical" evidence="6">
    <location>
        <begin position="181"/>
        <end position="199"/>
    </location>
</feature>
<evidence type="ECO:0000256" key="5">
    <source>
        <dbReference type="ARBA" id="ARBA00049660"/>
    </source>
</evidence>
<gene>
    <name evidence="7" type="ORF">IQ10_00794</name>
</gene>
<dbReference type="RefSeq" id="WP_144449169.1">
    <property type="nucleotide sequence ID" value="NZ_VLKZ01000002.1"/>
</dbReference>
<dbReference type="AlphaFoldDB" id="A0A562QQQ1"/>
<evidence type="ECO:0000256" key="4">
    <source>
        <dbReference type="ARBA" id="ARBA00023136"/>
    </source>
</evidence>
<dbReference type="OrthoDB" id="9786493at2"/>
<feature type="transmembrane region" description="Helical" evidence="6">
    <location>
        <begin position="156"/>
        <end position="175"/>
    </location>
</feature>
<sequence length="269" mass="29137">MYADSLTLITKNALNQLKRMEESIPKYLVSSGLAGAYIGLAVVLVMIIGGQLSQASSPYTSLFMGAAFGLALTLVIFAGADLFTGNNMFFTVSTLAGATSIKDTIKNWFWCYTGNFLGAFLFCLIIFGSGIFATITPDHILMTIASTKMNLSYSEAFFRGILCNWIVCLAIWMGLRTKSEPVKLIIIYACLFAFFVSGFEHSIANMSVLTLSLLLPHPETITVAGFAQNLVPVTLGNIVGGAVFVGMIYTLLSNNNKQHSKEVRTIKAS</sequence>
<evidence type="ECO:0000313" key="7">
    <source>
        <dbReference type="EMBL" id="TWI59082.1"/>
    </source>
</evidence>
<dbReference type="InterPro" id="IPR023271">
    <property type="entry name" value="Aquaporin-like"/>
</dbReference>
<proteinExistence type="inferred from homology"/>
<evidence type="ECO:0000256" key="1">
    <source>
        <dbReference type="ARBA" id="ARBA00004141"/>
    </source>
</evidence>
<keyword evidence="2 6" id="KW-0812">Transmembrane</keyword>
<feature type="transmembrane region" description="Helical" evidence="6">
    <location>
        <begin position="233"/>
        <end position="252"/>
    </location>
</feature>
<comment type="subcellular location">
    <subcellularLocation>
        <location evidence="1">Membrane</location>
        <topology evidence="1">Multi-pass membrane protein</topology>
    </subcellularLocation>
</comment>